<comment type="caution">
    <text evidence="1">The sequence shown here is derived from an EMBL/GenBank/DDBJ whole genome shotgun (WGS) entry which is preliminary data.</text>
</comment>
<reference evidence="1" key="1">
    <citation type="submission" date="2022-12" db="EMBL/GenBank/DDBJ databases">
        <title>Genome Sequence of Lasiodiplodia mahajangana.</title>
        <authorList>
            <person name="Buettner E."/>
        </authorList>
    </citation>
    <scope>NUCLEOTIDE SEQUENCE</scope>
    <source>
        <strain evidence="1">VT137</strain>
    </source>
</reference>
<dbReference type="EMBL" id="JAPUUL010000608">
    <property type="protein sequence ID" value="KAJ8129995.1"/>
    <property type="molecule type" value="Genomic_DNA"/>
</dbReference>
<keyword evidence="2" id="KW-1185">Reference proteome</keyword>
<dbReference type="Proteomes" id="UP001153332">
    <property type="component" value="Unassembled WGS sequence"/>
</dbReference>
<organism evidence="1 2">
    <name type="scientific">Lasiodiplodia mahajangana</name>
    <dbReference type="NCBI Taxonomy" id="1108764"/>
    <lineage>
        <taxon>Eukaryota</taxon>
        <taxon>Fungi</taxon>
        <taxon>Dikarya</taxon>
        <taxon>Ascomycota</taxon>
        <taxon>Pezizomycotina</taxon>
        <taxon>Dothideomycetes</taxon>
        <taxon>Dothideomycetes incertae sedis</taxon>
        <taxon>Botryosphaeriales</taxon>
        <taxon>Botryosphaeriaceae</taxon>
        <taxon>Lasiodiplodia</taxon>
    </lineage>
</organism>
<evidence type="ECO:0000313" key="1">
    <source>
        <dbReference type="EMBL" id="KAJ8129995.1"/>
    </source>
</evidence>
<evidence type="ECO:0000313" key="2">
    <source>
        <dbReference type="Proteomes" id="UP001153332"/>
    </source>
</evidence>
<protein>
    <submittedName>
        <fullName evidence="1">Uncharacterized protein</fullName>
    </submittedName>
</protein>
<accession>A0ACC2JR65</accession>
<gene>
    <name evidence="1" type="ORF">O1611_g3635</name>
</gene>
<proteinExistence type="predicted"/>
<sequence>MSTILSRSQTPERVGTMLHGPRPGRYKSVGHVLPVQTEPSPCAIVNNIDITSSYNCPNDHFHGLAFAYTIPRPIMALTRPKELPNFEEMARSFEAIAYQMRLFYNLPGCGDLPGSKDEGSSAPLNAPTKTVVDTLNDDIATIKTGLDRINDRFERMEYQILSNNNARETNRIIREENMSHRNSGDELVPLHSVYTNKEIPDFPKTVTEFNNLTSEAVMEILTALGDPFAEPIPGDEDRKRRKLAMFAGIGNRASQ</sequence>
<name>A0ACC2JR65_9PEZI</name>